<sequence>MTTSPIRAAVPSYLEGSYNPRRRQSWLGNLSFTDYEQQLMTQQEASA</sequence>
<evidence type="ECO:0000313" key="1">
    <source>
        <dbReference type="EMBL" id="GAA1756653.1"/>
    </source>
</evidence>
<reference evidence="1 2" key="1">
    <citation type="journal article" date="2019" name="Int. J. Syst. Evol. Microbiol.">
        <title>The Global Catalogue of Microorganisms (GCM) 10K type strain sequencing project: providing services to taxonomists for standard genome sequencing and annotation.</title>
        <authorList>
            <consortium name="The Broad Institute Genomics Platform"/>
            <consortium name="The Broad Institute Genome Sequencing Center for Infectious Disease"/>
            <person name="Wu L."/>
            <person name="Ma J."/>
        </authorList>
    </citation>
    <scope>NUCLEOTIDE SEQUENCE [LARGE SCALE GENOMIC DNA]</scope>
    <source>
        <strain evidence="1 2">JCM 14735</strain>
    </source>
</reference>
<gene>
    <name evidence="1" type="ORF">GCM10009767_15010</name>
</gene>
<keyword evidence="2" id="KW-1185">Reference proteome</keyword>
<name>A0ABN2KK17_9MICC</name>
<organism evidence="1 2">
    <name type="scientific">Kocuria aegyptia</name>
    <dbReference type="NCBI Taxonomy" id="330943"/>
    <lineage>
        <taxon>Bacteria</taxon>
        <taxon>Bacillati</taxon>
        <taxon>Actinomycetota</taxon>
        <taxon>Actinomycetes</taxon>
        <taxon>Micrococcales</taxon>
        <taxon>Micrococcaceae</taxon>
        <taxon>Kocuria</taxon>
    </lineage>
</organism>
<evidence type="ECO:0008006" key="3">
    <source>
        <dbReference type="Google" id="ProtNLM"/>
    </source>
</evidence>
<evidence type="ECO:0000313" key="2">
    <source>
        <dbReference type="Proteomes" id="UP001501204"/>
    </source>
</evidence>
<protein>
    <recommendedName>
        <fullName evidence="3">Integrase catalytic domain-containing protein</fullName>
    </recommendedName>
</protein>
<proteinExistence type="predicted"/>
<dbReference type="Proteomes" id="UP001501204">
    <property type="component" value="Unassembled WGS sequence"/>
</dbReference>
<comment type="caution">
    <text evidence="1">The sequence shown here is derived from an EMBL/GenBank/DDBJ whole genome shotgun (WGS) entry which is preliminary data.</text>
</comment>
<dbReference type="EMBL" id="BAAAOA010000015">
    <property type="protein sequence ID" value="GAA1756653.1"/>
    <property type="molecule type" value="Genomic_DNA"/>
</dbReference>
<accession>A0ABN2KK17</accession>